<dbReference type="AlphaFoldDB" id="A0A1W6Z2W9"/>
<feature type="compositionally biased region" description="Low complexity" evidence="1">
    <location>
        <begin position="1017"/>
        <end position="1036"/>
    </location>
</feature>
<dbReference type="SUPFAM" id="SSF48403">
    <property type="entry name" value="Ankyrin repeat"/>
    <property type="match status" value="1"/>
</dbReference>
<dbReference type="InterPro" id="IPR036770">
    <property type="entry name" value="Ankyrin_rpt-contain_sf"/>
</dbReference>
<dbReference type="Gene3D" id="1.25.40.20">
    <property type="entry name" value="Ankyrin repeat-containing domain"/>
    <property type="match status" value="1"/>
</dbReference>
<keyword evidence="3" id="KW-1185">Reference proteome</keyword>
<gene>
    <name evidence="2" type="ORF">CAL13_17055</name>
</gene>
<name>A0A1W6Z2W9_9BORD</name>
<protein>
    <recommendedName>
        <fullName evidence="4">ShET2 enterotoxin N-terminal domain-containing protein</fullName>
    </recommendedName>
</protein>
<feature type="region of interest" description="Disordered" evidence="1">
    <location>
        <begin position="990"/>
        <end position="1056"/>
    </location>
</feature>
<evidence type="ECO:0008006" key="4">
    <source>
        <dbReference type="Google" id="ProtNLM"/>
    </source>
</evidence>
<dbReference type="EMBL" id="CP021109">
    <property type="protein sequence ID" value="ARP87727.1"/>
    <property type="molecule type" value="Genomic_DNA"/>
</dbReference>
<reference evidence="2 3" key="1">
    <citation type="submission" date="2017-05" db="EMBL/GenBank/DDBJ databases">
        <title>Complete and WGS of Bordetella genogroups.</title>
        <authorList>
            <person name="Spilker T."/>
            <person name="LiPuma J."/>
        </authorList>
    </citation>
    <scope>NUCLEOTIDE SEQUENCE [LARGE SCALE GENOMIC DNA]</scope>
    <source>
        <strain evidence="2 3">AU17164</strain>
    </source>
</reference>
<evidence type="ECO:0000313" key="2">
    <source>
        <dbReference type="EMBL" id="ARP87727.1"/>
    </source>
</evidence>
<evidence type="ECO:0000313" key="3">
    <source>
        <dbReference type="Proteomes" id="UP000194139"/>
    </source>
</evidence>
<feature type="region of interest" description="Disordered" evidence="1">
    <location>
        <begin position="29"/>
        <end position="48"/>
    </location>
</feature>
<accession>A0A1W6Z2W9</accession>
<sequence length="1056" mass="113483">MVQYANLAATLRTPQPPNFTATFFERHEPEPLEPDHAPPGEPGASQPGIRYTAASYGSHAEFESSPDFARYRDEVRNRFDALVAFCRREGMSDTDAIKERFDTFFANRFGQRHFFSTQAQYVDGPGKQSLDSFCRMVADERYPLDARKAAVRNLSEGVTKCAAGAVANLVDADRDLSLSIGGFRAAIWRAKESVARAAVLNEVEREYGRGLDSEAMQIHRVEQVMNHLALGLGLPRNPDPLAQAAPEPELLDASALAALKALAPDLIATKLAEDCLGAFQSLAAEGGLSLSGALTSEANGHFEQIAKRVSADIGLGQTPLKIAAFLKFPDDGDAGKKYDAYEIRSEPSVLAWHILAAMDAEGLLETRPVSRGGWTADGCHYVLCTYGDSLAWSLPQTIEDAIEPGWNGDPEPVRLTELFAWSKVQSGIGRPFIPPAAALAPAIKGASADDLTRIPPRWLADKESMLALADRMDATQLQRYLQSDVAFFQHQCPPKVRAALADRIMARADAPLELIKHLCPDPWAFLNEKPEGALHTRIRQWFMDDNVAALDAVVRLIEERGETGALDPEQQDVVYQVLHGASVFDESGYDENGHPILYMAIGKDQIACIDAWGRLLKAAVSLGRVKSNLDALLTARVGGGTALRVAMSENRGDAIRAFHRILADASIAPHIGAHMASLVGLKETGQPLLHLAMEEGCADAVKAYGELLTDPMVFDHIEPMLPLVLRSEYSGLPALAQAMAAGHADAVDAYSGILSHPSVIPSIAGELVTLVASRSVTSGASALLLAMQNGRAAAVRSYRALLTHPAVLPHLRAALPGLVAGRTNKGSSALAMAMAGGRTQAIEAYRELLTDASISQHIVDALPDILLAKRSTGEPGLFLAALHGHAKAIEAYHALLADSVILPHVKDRLPDLLSAKNNQGKTVLAAAMEDLRFAALSAYYAMLADANIARHLSGDQKRQLVPLPAPPEAEPARHPALTDVLEARRPDRPAADLAVPDHPAPPPPAPRRGTSLRRTRAVQAAPGAPAAAATAQPVARSESPPRGRFNPLNLLRRMRN</sequence>
<proteinExistence type="predicted"/>
<feature type="compositionally biased region" description="Basic and acidic residues" evidence="1">
    <location>
        <begin position="29"/>
        <end position="38"/>
    </location>
</feature>
<dbReference type="Proteomes" id="UP000194139">
    <property type="component" value="Chromosome"/>
</dbReference>
<evidence type="ECO:0000256" key="1">
    <source>
        <dbReference type="SAM" id="MobiDB-lite"/>
    </source>
</evidence>
<organism evidence="2 3">
    <name type="scientific">Bordetella genomosp. 9</name>
    <dbReference type="NCBI Taxonomy" id="1416803"/>
    <lineage>
        <taxon>Bacteria</taxon>
        <taxon>Pseudomonadati</taxon>
        <taxon>Pseudomonadota</taxon>
        <taxon>Betaproteobacteria</taxon>
        <taxon>Burkholderiales</taxon>
        <taxon>Alcaligenaceae</taxon>
        <taxon>Bordetella</taxon>
    </lineage>
</organism>